<protein>
    <submittedName>
        <fullName evidence="6">Zinc transporter ZIP13</fullName>
    </submittedName>
</protein>
<gene>
    <name evidence="6" type="ORF">TcWFU_008114</name>
</gene>
<accession>A0ABR4QMF2</accession>
<dbReference type="PANTHER" id="PTHR16950">
    <property type="entry name" value="ZINC TRANSPORTER SLC39A7 HISTIDINE-RICH MEMBRANE PROTEIN KE4"/>
    <property type="match status" value="1"/>
</dbReference>
<comment type="caution">
    <text evidence="6">The sequence shown here is derived from an EMBL/GenBank/DDBJ whole genome shotgun (WGS) entry which is preliminary data.</text>
</comment>
<feature type="transmembrane region" description="Helical" evidence="5">
    <location>
        <begin position="197"/>
        <end position="219"/>
    </location>
</feature>
<dbReference type="Proteomes" id="UP001651158">
    <property type="component" value="Unassembled WGS sequence"/>
</dbReference>
<comment type="subcellular location">
    <subcellularLocation>
        <location evidence="1">Membrane</location>
        <topology evidence="1">Multi-pass membrane protein</topology>
    </subcellularLocation>
</comment>
<feature type="transmembrane region" description="Helical" evidence="5">
    <location>
        <begin position="12"/>
        <end position="31"/>
    </location>
</feature>
<keyword evidence="3 5" id="KW-1133">Transmembrane helix</keyword>
<feature type="transmembrane region" description="Helical" evidence="5">
    <location>
        <begin position="76"/>
        <end position="99"/>
    </location>
</feature>
<feature type="transmembrane region" description="Helical" evidence="5">
    <location>
        <begin position="231"/>
        <end position="250"/>
    </location>
</feature>
<organism evidence="6 7">
    <name type="scientific">Taenia crassiceps</name>
    <dbReference type="NCBI Taxonomy" id="6207"/>
    <lineage>
        <taxon>Eukaryota</taxon>
        <taxon>Metazoa</taxon>
        <taxon>Spiralia</taxon>
        <taxon>Lophotrochozoa</taxon>
        <taxon>Platyhelminthes</taxon>
        <taxon>Cestoda</taxon>
        <taxon>Eucestoda</taxon>
        <taxon>Cyclophyllidea</taxon>
        <taxon>Taeniidae</taxon>
        <taxon>Taenia</taxon>
    </lineage>
</organism>
<evidence type="ECO:0000313" key="7">
    <source>
        <dbReference type="Proteomes" id="UP001651158"/>
    </source>
</evidence>
<keyword evidence="4 5" id="KW-0472">Membrane</keyword>
<dbReference type="PANTHER" id="PTHR16950:SF16">
    <property type="entry name" value="ZINC TRANSPORTER ZIP13"/>
    <property type="match status" value="1"/>
</dbReference>
<feature type="transmembrane region" description="Helical" evidence="5">
    <location>
        <begin position="43"/>
        <end position="64"/>
    </location>
</feature>
<evidence type="ECO:0000256" key="5">
    <source>
        <dbReference type="SAM" id="Phobius"/>
    </source>
</evidence>
<reference evidence="6 7" key="1">
    <citation type="journal article" date="2022" name="Front. Cell. Infect. Microbiol.">
        <title>The Genomes of Two Strains of Taenia crassiceps the Animal Model for the Study of Human Cysticercosis.</title>
        <authorList>
            <person name="Bobes R.J."/>
            <person name="Estrada K."/>
            <person name="Rios-Valencia D.G."/>
            <person name="Calderon-Gallegos A."/>
            <person name="de la Torre P."/>
            <person name="Carrero J.C."/>
            <person name="Sanchez-Flores A."/>
            <person name="Laclette J.P."/>
        </authorList>
    </citation>
    <scope>NUCLEOTIDE SEQUENCE [LARGE SCALE GENOMIC DNA]</scope>
    <source>
        <strain evidence="6">WFUcys</strain>
    </source>
</reference>
<sequence length="251" mass="27284">MVGLLSFPEVAISTLSAMAVGSSGIFPALILDTSNNLSLNEIVINRWLCFATGSLLGEVFLHLLPESVDSLTLNNSAWALAILAGIFVFFATEMFAGLYENVQAVGYLNLLANSIDNFSHGLSLGASYCVSIRCGLIATSCLLIHEVPHEISDFIILLRSGFSRWSAIKAQLLTASTCLIGTYTVAIFRWQCKDWMVLLPFTAGGFLYIALVSLLPTFLKEELPRESFVQLCLMMLGVVCIQGIACVHFLS</sequence>
<evidence type="ECO:0000256" key="3">
    <source>
        <dbReference type="ARBA" id="ARBA00022989"/>
    </source>
</evidence>
<name>A0ABR4QMF2_9CEST</name>
<evidence type="ECO:0000313" key="6">
    <source>
        <dbReference type="EMBL" id="KAL5110758.1"/>
    </source>
</evidence>
<proteinExistence type="predicted"/>
<keyword evidence="7" id="KW-1185">Reference proteome</keyword>
<keyword evidence="2 5" id="KW-0812">Transmembrane</keyword>
<evidence type="ECO:0000256" key="1">
    <source>
        <dbReference type="ARBA" id="ARBA00004141"/>
    </source>
</evidence>
<evidence type="ECO:0000256" key="4">
    <source>
        <dbReference type="ARBA" id="ARBA00023136"/>
    </source>
</evidence>
<dbReference type="InterPro" id="IPR003689">
    <property type="entry name" value="ZIP"/>
</dbReference>
<evidence type="ECO:0000256" key="2">
    <source>
        <dbReference type="ARBA" id="ARBA00022692"/>
    </source>
</evidence>
<dbReference type="Pfam" id="PF02535">
    <property type="entry name" value="Zip"/>
    <property type="match status" value="1"/>
</dbReference>
<dbReference type="EMBL" id="JAKROA010000002">
    <property type="protein sequence ID" value="KAL5110758.1"/>
    <property type="molecule type" value="Genomic_DNA"/>
</dbReference>